<comment type="caution">
    <text evidence="4">The sequence shown here is derived from an EMBL/GenBank/DDBJ whole genome shotgun (WGS) entry which is preliminary data.</text>
</comment>
<keyword evidence="5" id="KW-1185">Reference proteome</keyword>
<dbReference type="InterPro" id="IPR012495">
    <property type="entry name" value="TadE-like_dom"/>
</dbReference>
<feature type="transmembrane region" description="Helical" evidence="2">
    <location>
        <begin position="39"/>
        <end position="63"/>
    </location>
</feature>
<name>A0ABU2RNX6_9ACTN</name>
<feature type="region of interest" description="Disordered" evidence="1">
    <location>
        <begin position="1"/>
        <end position="29"/>
    </location>
</feature>
<dbReference type="EMBL" id="JAVREX010000010">
    <property type="protein sequence ID" value="MDT0430556.1"/>
    <property type="molecule type" value="Genomic_DNA"/>
</dbReference>
<organism evidence="4 5">
    <name type="scientific">Streptomyces salyersiae</name>
    <dbReference type="NCBI Taxonomy" id="3075530"/>
    <lineage>
        <taxon>Bacteria</taxon>
        <taxon>Bacillati</taxon>
        <taxon>Actinomycetota</taxon>
        <taxon>Actinomycetes</taxon>
        <taxon>Kitasatosporales</taxon>
        <taxon>Streptomycetaceae</taxon>
        <taxon>Streptomyces</taxon>
    </lineage>
</organism>
<evidence type="ECO:0000256" key="1">
    <source>
        <dbReference type="SAM" id="MobiDB-lite"/>
    </source>
</evidence>
<keyword evidence="2" id="KW-0812">Transmembrane</keyword>
<dbReference type="Proteomes" id="UP001183777">
    <property type="component" value="Unassembled WGS sequence"/>
</dbReference>
<accession>A0ABU2RNX6</accession>
<evidence type="ECO:0000256" key="2">
    <source>
        <dbReference type="SAM" id="Phobius"/>
    </source>
</evidence>
<feature type="domain" description="TadE-like" evidence="3">
    <location>
        <begin position="33"/>
        <end position="75"/>
    </location>
</feature>
<evidence type="ECO:0000313" key="5">
    <source>
        <dbReference type="Proteomes" id="UP001183777"/>
    </source>
</evidence>
<dbReference type="Pfam" id="PF07811">
    <property type="entry name" value="TadE"/>
    <property type="match status" value="1"/>
</dbReference>
<dbReference type="RefSeq" id="WP_311659454.1">
    <property type="nucleotide sequence ID" value="NZ_JAVREX010000010.1"/>
</dbReference>
<reference evidence="5" key="1">
    <citation type="submission" date="2023-07" db="EMBL/GenBank/DDBJ databases">
        <title>30 novel species of actinomycetes from the DSMZ collection.</title>
        <authorList>
            <person name="Nouioui I."/>
        </authorList>
    </citation>
    <scope>NUCLEOTIDE SEQUENCE [LARGE SCALE GENOMIC DNA]</scope>
    <source>
        <strain evidence="5">DSM 41770</strain>
    </source>
</reference>
<evidence type="ECO:0000259" key="3">
    <source>
        <dbReference type="Pfam" id="PF07811"/>
    </source>
</evidence>
<keyword evidence="2" id="KW-1133">Transmembrane helix</keyword>
<protein>
    <submittedName>
        <fullName evidence="4">TadE/TadG family type IV pilus assembly protein</fullName>
    </submittedName>
</protein>
<keyword evidence="2" id="KW-0472">Membrane</keyword>
<sequence length="142" mass="14655">MRARRRRTGGTSETRPGRGGPAATTGTATRQRGQAAIEYVGVLVLLLVVALAVVQLGIAVYAAQQAGTASRAAARVASFDGQEGRYDQAGRAAMSGWLADDASFTPSVSGDAMTVTVKVPIPTLLPVFSFGSVTKSATMPRD</sequence>
<proteinExistence type="predicted"/>
<evidence type="ECO:0000313" key="4">
    <source>
        <dbReference type="EMBL" id="MDT0430556.1"/>
    </source>
</evidence>
<gene>
    <name evidence="4" type="ORF">RM649_23260</name>
</gene>